<evidence type="ECO:0000256" key="3">
    <source>
        <dbReference type="ARBA" id="ARBA00022679"/>
    </source>
</evidence>
<evidence type="ECO:0000256" key="2">
    <source>
        <dbReference type="ARBA" id="ARBA00022676"/>
    </source>
</evidence>
<dbReference type="PANTHER" id="PTHR48050:SF13">
    <property type="entry name" value="STEROL 3-BETA-GLUCOSYLTRANSFERASE UGT80A2"/>
    <property type="match status" value="1"/>
</dbReference>
<dbReference type="FunFam" id="3.40.50.2000:FF:000072">
    <property type="entry name" value="Glycosyl transferase"/>
    <property type="match status" value="1"/>
</dbReference>
<evidence type="ECO:0000259" key="4">
    <source>
        <dbReference type="Pfam" id="PF06722"/>
    </source>
</evidence>
<dbReference type="Pfam" id="PF21036">
    <property type="entry name" value="EryCIII-like_N"/>
    <property type="match status" value="1"/>
</dbReference>
<evidence type="ECO:0000313" key="6">
    <source>
        <dbReference type="EMBL" id="RVW11164.1"/>
    </source>
</evidence>
<evidence type="ECO:0000313" key="7">
    <source>
        <dbReference type="Proteomes" id="UP000286208"/>
    </source>
</evidence>
<dbReference type="InterPro" id="IPR050426">
    <property type="entry name" value="Glycosyltransferase_28"/>
</dbReference>
<protein>
    <submittedName>
        <fullName evidence="6">Glycosyltransferase</fullName>
    </submittedName>
</protein>
<dbReference type="GO" id="GO:0009247">
    <property type="term" value="P:glycolipid biosynthetic process"/>
    <property type="evidence" value="ECO:0007669"/>
    <property type="project" value="UniProtKB-ARBA"/>
</dbReference>
<dbReference type="EMBL" id="RKLP01000001">
    <property type="protein sequence ID" value="RVW11164.1"/>
    <property type="molecule type" value="Genomic_DNA"/>
</dbReference>
<keyword evidence="2" id="KW-0328">Glycosyltransferase</keyword>
<dbReference type="InterPro" id="IPR010610">
    <property type="entry name" value="EryCIII-like_C"/>
</dbReference>
<dbReference type="SUPFAM" id="SSF53756">
    <property type="entry name" value="UDP-Glycosyltransferase/glycogen phosphorylase"/>
    <property type="match status" value="1"/>
</dbReference>
<dbReference type="Pfam" id="PF06722">
    <property type="entry name" value="EryCIII-like_C"/>
    <property type="match status" value="1"/>
</dbReference>
<dbReference type="Proteomes" id="UP000286208">
    <property type="component" value="Unassembled WGS sequence"/>
</dbReference>
<dbReference type="AlphaFoldDB" id="A0A438BJN1"/>
<keyword evidence="3 6" id="KW-0808">Transferase</keyword>
<dbReference type="PANTHER" id="PTHR48050">
    <property type="entry name" value="STEROL 3-BETA-GLUCOSYLTRANSFERASE"/>
    <property type="match status" value="1"/>
</dbReference>
<dbReference type="GO" id="GO:0016758">
    <property type="term" value="F:hexosyltransferase activity"/>
    <property type="evidence" value="ECO:0007669"/>
    <property type="project" value="UniProtKB-ARBA"/>
</dbReference>
<accession>A0A438BJN1</accession>
<sequence length="396" mass="42164">MQRDRRVLVSFAGGLGHLNPILPIARALRTAGHRIGVCGHASIVDGIAGFDAHYPVGSPASTPAGESTGRLVKPDLDHEFSVIGTHFAGALAARRFGHVRGVIDQWAPDLVICDEMDFGAMLAAEQAQVPRVVVNVIASGALTRLERIREPLAHLRAVHGLRDDPTGTELIRDLVVSPFPRSFRHPDFPLPRSAVSIRPESAPGTGRHAAVDWLAAGDEPRRLYLTLGTVFNTESGDLFTRVLEGLRTLPVRVLATVGNNIDPAAIPVVADNVRVERYVPQSEVLPHCDLVVNHAGSGSVIGALTHGVPVIALPMGADQELNAQRLTALDAGVTLDPITMSPDEIRDAALTTLASKSLQEGAQRLRDEIAELPCPASITTDLQNLMMGPPVPSSPL</sequence>
<dbReference type="InterPro" id="IPR002213">
    <property type="entry name" value="UDP_glucos_trans"/>
</dbReference>
<gene>
    <name evidence="6" type="ORF">EGT67_01535</name>
</gene>
<feature type="domain" description="Erythromycin biosynthesis protein CIII-like C-terminal" evidence="4">
    <location>
        <begin position="248"/>
        <end position="385"/>
    </location>
</feature>
<dbReference type="Gene3D" id="3.40.50.2000">
    <property type="entry name" value="Glycogen Phosphorylase B"/>
    <property type="match status" value="2"/>
</dbReference>
<keyword evidence="7" id="KW-1185">Reference proteome</keyword>
<comment type="caution">
    <text evidence="6">The sequence shown here is derived from an EMBL/GenBank/DDBJ whole genome shotgun (WGS) entry which is preliminary data.</text>
</comment>
<dbReference type="InterPro" id="IPR048284">
    <property type="entry name" value="EryCIII-like_N"/>
</dbReference>
<feature type="domain" description="Erythromycin biosynthesis protein CIII-like N-terminal" evidence="5">
    <location>
        <begin position="27"/>
        <end position="228"/>
    </location>
</feature>
<proteinExistence type="inferred from homology"/>
<evidence type="ECO:0000259" key="5">
    <source>
        <dbReference type="Pfam" id="PF21036"/>
    </source>
</evidence>
<dbReference type="CDD" id="cd03784">
    <property type="entry name" value="GT1_Gtf-like"/>
    <property type="match status" value="1"/>
</dbReference>
<dbReference type="GO" id="GO:0017000">
    <property type="term" value="P:antibiotic biosynthetic process"/>
    <property type="evidence" value="ECO:0007669"/>
    <property type="project" value="UniProtKB-ARBA"/>
</dbReference>
<dbReference type="OrthoDB" id="6620093at2"/>
<dbReference type="GO" id="GO:0016020">
    <property type="term" value="C:membrane"/>
    <property type="evidence" value="ECO:0007669"/>
    <property type="project" value="GOC"/>
</dbReference>
<evidence type="ECO:0000256" key="1">
    <source>
        <dbReference type="ARBA" id="ARBA00006962"/>
    </source>
</evidence>
<comment type="similarity">
    <text evidence="1">Belongs to the glycosyltransferase 28 family.</text>
</comment>
<reference evidence="6 7" key="1">
    <citation type="submission" date="2018-11" db="EMBL/GenBank/DDBJ databases">
        <title>Rhodococcus spongicola sp. nov. and Rhodococcus xishaensis sp. nov. from marine sponges.</title>
        <authorList>
            <person name="Li L."/>
            <person name="Lin H.W."/>
        </authorList>
    </citation>
    <scope>NUCLEOTIDE SEQUENCE [LARGE SCALE GENOMIC DNA]</scope>
    <source>
        <strain evidence="6 7">CCTCC AB2014297</strain>
    </source>
</reference>
<organism evidence="6 7">
    <name type="scientific">Prescottella agglutinans</name>
    <dbReference type="NCBI Taxonomy" id="1644129"/>
    <lineage>
        <taxon>Bacteria</taxon>
        <taxon>Bacillati</taxon>
        <taxon>Actinomycetota</taxon>
        <taxon>Actinomycetes</taxon>
        <taxon>Mycobacteriales</taxon>
        <taxon>Nocardiaceae</taxon>
        <taxon>Prescottella</taxon>
    </lineage>
</organism>
<name>A0A438BJN1_9NOCA</name>
<dbReference type="GO" id="GO:0008194">
    <property type="term" value="F:UDP-glycosyltransferase activity"/>
    <property type="evidence" value="ECO:0007669"/>
    <property type="project" value="InterPro"/>
</dbReference>